<comment type="caution">
    <text evidence="3">The sequence shown here is derived from an EMBL/GenBank/DDBJ whole genome shotgun (WGS) entry which is preliminary data.</text>
</comment>
<dbReference type="InterPro" id="IPR036291">
    <property type="entry name" value="NAD(P)-bd_dom_sf"/>
</dbReference>
<proteinExistence type="predicted"/>
<dbReference type="Pfam" id="PF01370">
    <property type="entry name" value="Epimerase"/>
    <property type="match status" value="1"/>
</dbReference>
<dbReference type="Gene3D" id="3.40.50.720">
    <property type="entry name" value="NAD(P)-binding Rossmann-like Domain"/>
    <property type="match status" value="1"/>
</dbReference>
<organism evidence="3 4">
    <name type="scientific">Streptomyces fuscichromogenes</name>
    <dbReference type="NCBI Taxonomy" id="1324013"/>
    <lineage>
        <taxon>Bacteria</taxon>
        <taxon>Bacillati</taxon>
        <taxon>Actinomycetota</taxon>
        <taxon>Actinomycetes</taxon>
        <taxon>Kitasatosporales</taxon>
        <taxon>Streptomycetaceae</taxon>
        <taxon>Streptomyces</taxon>
    </lineage>
</organism>
<dbReference type="Proteomes" id="UP000653411">
    <property type="component" value="Unassembled WGS sequence"/>
</dbReference>
<keyword evidence="4" id="KW-1185">Reference proteome</keyword>
<accession>A0A917UIC8</accession>
<feature type="domain" description="NAD-dependent epimerase/dehydratase" evidence="2">
    <location>
        <begin position="46"/>
        <end position="76"/>
    </location>
</feature>
<feature type="region of interest" description="Disordered" evidence="1">
    <location>
        <begin position="1"/>
        <end position="37"/>
    </location>
</feature>
<reference evidence="3" key="1">
    <citation type="journal article" date="2014" name="Int. J. Syst. Evol. Microbiol.">
        <title>Complete genome sequence of Corynebacterium casei LMG S-19264T (=DSM 44701T), isolated from a smear-ripened cheese.</title>
        <authorList>
            <consortium name="US DOE Joint Genome Institute (JGI-PGF)"/>
            <person name="Walter F."/>
            <person name="Albersmeier A."/>
            <person name="Kalinowski J."/>
            <person name="Ruckert C."/>
        </authorList>
    </citation>
    <scope>NUCLEOTIDE SEQUENCE</scope>
    <source>
        <strain evidence="3">CGMCC 4.7110</strain>
    </source>
</reference>
<evidence type="ECO:0000259" key="2">
    <source>
        <dbReference type="Pfam" id="PF01370"/>
    </source>
</evidence>
<protein>
    <recommendedName>
        <fullName evidence="2">NAD-dependent epimerase/dehydratase domain-containing protein</fullName>
    </recommendedName>
</protein>
<reference evidence="3" key="2">
    <citation type="submission" date="2020-09" db="EMBL/GenBank/DDBJ databases">
        <authorList>
            <person name="Sun Q."/>
            <person name="Zhou Y."/>
        </authorList>
    </citation>
    <scope>NUCLEOTIDE SEQUENCE</scope>
    <source>
        <strain evidence="3">CGMCC 4.7110</strain>
    </source>
</reference>
<dbReference type="EMBL" id="BMML01000003">
    <property type="protein sequence ID" value="GGM96500.1"/>
    <property type="molecule type" value="Genomic_DNA"/>
</dbReference>
<sequence>MRKRFESRRPGTEPAVPAPPPPRSPPSSGGGHRADSQPLRIGIVRIFVAGATGYTGSAVVRELLAVGHRVVGPARSDGAAVAAGANYAVSVVSCGPRPGG</sequence>
<name>A0A917UIC8_9ACTN</name>
<feature type="compositionally biased region" description="Pro residues" evidence="1">
    <location>
        <begin position="16"/>
        <end position="25"/>
    </location>
</feature>
<gene>
    <name evidence="3" type="ORF">GCM10011578_016420</name>
</gene>
<evidence type="ECO:0000313" key="3">
    <source>
        <dbReference type="EMBL" id="GGM96500.1"/>
    </source>
</evidence>
<dbReference type="AlphaFoldDB" id="A0A917UIC8"/>
<evidence type="ECO:0000313" key="4">
    <source>
        <dbReference type="Proteomes" id="UP000653411"/>
    </source>
</evidence>
<dbReference type="InterPro" id="IPR001509">
    <property type="entry name" value="Epimerase_deHydtase"/>
</dbReference>
<evidence type="ECO:0000256" key="1">
    <source>
        <dbReference type="SAM" id="MobiDB-lite"/>
    </source>
</evidence>
<dbReference type="SUPFAM" id="SSF51735">
    <property type="entry name" value="NAD(P)-binding Rossmann-fold domains"/>
    <property type="match status" value="1"/>
</dbReference>